<evidence type="ECO:0000256" key="5">
    <source>
        <dbReference type="SAM" id="Phobius"/>
    </source>
</evidence>
<dbReference type="EMBL" id="UOFL01000216">
    <property type="protein sequence ID" value="VAW81301.1"/>
    <property type="molecule type" value="Genomic_DNA"/>
</dbReference>
<dbReference type="AlphaFoldDB" id="A0A3B0YPD7"/>
<dbReference type="Gene3D" id="1.20.120.1630">
    <property type="match status" value="1"/>
</dbReference>
<evidence type="ECO:0000256" key="4">
    <source>
        <dbReference type="ARBA" id="ARBA00023136"/>
    </source>
</evidence>
<evidence type="ECO:0000313" key="6">
    <source>
        <dbReference type="EMBL" id="VAW81301.1"/>
    </source>
</evidence>
<accession>A0A3B0YPD7</accession>
<feature type="transmembrane region" description="Helical" evidence="5">
    <location>
        <begin position="36"/>
        <end position="56"/>
    </location>
</feature>
<evidence type="ECO:0008006" key="7">
    <source>
        <dbReference type="Google" id="ProtNLM"/>
    </source>
</evidence>
<gene>
    <name evidence="6" type="ORF">MNBD_GAMMA12-1506</name>
</gene>
<dbReference type="GO" id="GO:0016740">
    <property type="term" value="F:transferase activity"/>
    <property type="evidence" value="ECO:0007669"/>
    <property type="project" value="UniProtKB-ARBA"/>
</dbReference>
<dbReference type="Pfam" id="PF04191">
    <property type="entry name" value="PEMT"/>
    <property type="match status" value="1"/>
</dbReference>
<reference evidence="6" key="1">
    <citation type="submission" date="2018-06" db="EMBL/GenBank/DDBJ databases">
        <authorList>
            <person name="Zhirakovskaya E."/>
        </authorList>
    </citation>
    <scope>NUCLEOTIDE SEQUENCE</scope>
</reference>
<evidence type="ECO:0000256" key="3">
    <source>
        <dbReference type="ARBA" id="ARBA00022989"/>
    </source>
</evidence>
<dbReference type="PANTHER" id="PTHR12714">
    <property type="entry name" value="PROTEIN-S ISOPRENYLCYSTEINE O-METHYLTRANSFERASE"/>
    <property type="match status" value="1"/>
</dbReference>
<name>A0A3B0YPD7_9ZZZZ</name>
<evidence type="ECO:0000256" key="1">
    <source>
        <dbReference type="ARBA" id="ARBA00004127"/>
    </source>
</evidence>
<comment type="subcellular location">
    <subcellularLocation>
        <location evidence="1">Endomembrane system</location>
        <topology evidence="1">Multi-pass membrane protein</topology>
    </subcellularLocation>
</comment>
<dbReference type="PANTHER" id="PTHR12714:SF24">
    <property type="entry name" value="SLR1182 PROTEIN"/>
    <property type="match status" value="1"/>
</dbReference>
<keyword evidence="2 5" id="KW-0812">Transmembrane</keyword>
<keyword evidence="3 5" id="KW-1133">Transmembrane helix</keyword>
<dbReference type="GO" id="GO:0012505">
    <property type="term" value="C:endomembrane system"/>
    <property type="evidence" value="ECO:0007669"/>
    <property type="project" value="UniProtKB-SubCell"/>
</dbReference>
<organism evidence="6">
    <name type="scientific">hydrothermal vent metagenome</name>
    <dbReference type="NCBI Taxonomy" id="652676"/>
    <lineage>
        <taxon>unclassified sequences</taxon>
        <taxon>metagenomes</taxon>
        <taxon>ecological metagenomes</taxon>
    </lineage>
</organism>
<evidence type="ECO:0000256" key="2">
    <source>
        <dbReference type="ARBA" id="ARBA00022692"/>
    </source>
</evidence>
<proteinExistence type="predicted"/>
<dbReference type="InterPro" id="IPR007318">
    <property type="entry name" value="Phopholipid_MeTrfase"/>
</dbReference>
<sequence>MKLKIPPPVLAVLLIFAMWGLTKVSGLTSVSVLTYIPSLISWLLIGLALSIDIWALSSFRSAKTTINPMKPQNASQLVIAGIYKYTRNPMYLGLFIILTAFILWFGIFINFLFLFVFVFYMNKFQIMPEESALLELFGDDYAQYKSNVRRWI</sequence>
<feature type="transmembrane region" description="Helical" evidence="5">
    <location>
        <begin position="91"/>
        <end position="120"/>
    </location>
</feature>
<keyword evidence="4 5" id="KW-0472">Membrane</keyword>
<protein>
    <recommendedName>
        <fullName evidence="7">Protein-S-isoprenylcysteine methyltransferase</fullName>
    </recommendedName>
</protein>